<feature type="compositionally biased region" description="Acidic residues" evidence="2">
    <location>
        <begin position="300"/>
        <end position="333"/>
    </location>
</feature>
<dbReference type="KEGG" id="phu:Phum_PHUM501070"/>
<dbReference type="RefSeq" id="XP_002430838.1">
    <property type="nucleotide sequence ID" value="XM_002430793.1"/>
</dbReference>
<evidence type="ECO:0000313" key="5">
    <source>
        <dbReference type="EnsemblMetazoa" id="PHUM501070-PA"/>
    </source>
</evidence>
<feature type="coiled-coil region" evidence="1">
    <location>
        <begin position="369"/>
        <end position="403"/>
    </location>
</feature>
<evidence type="ECO:0000256" key="2">
    <source>
        <dbReference type="SAM" id="MobiDB-lite"/>
    </source>
</evidence>
<proteinExistence type="predicted"/>
<dbReference type="EnsemblMetazoa" id="PHUM501070-RA">
    <property type="protein sequence ID" value="PHUM501070-PA"/>
    <property type="gene ID" value="PHUM501070"/>
</dbReference>
<dbReference type="HOGENOM" id="CLU_570263_0_0_1"/>
<keyword evidence="3" id="KW-1133">Transmembrane helix</keyword>
<dbReference type="VEuPathDB" id="VectorBase:PHUM501070"/>
<protein>
    <submittedName>
        <fullName evidence="4 5">Uncharacterized protein</fullName>
    </submittedName>
</protein>
<gene>
    <name evidence="5" type="primary">8236360</name>
    <name evidence="4" type="ORF">Phum_PHUM501070</name>
</gene>
<dbReference type="EMBL" id="AAZO01006076">
    <property type="status" value="NOT_ANNOTATED_CDS"/>
    <property type="molecule type" value="Genomic_DNA"/>
</dbReference>
<feature type="region of interest" description="Disordered" evidence="2">
    <location>
        <begin position="298"/>
        <end position="340"/>
    </location>
</feature>
<reference evidence="4" key="2">
    <citation type="submission" date="2007-04" db="EMBL/GenBank/DDBJ databases">
        <title>The genome of the human body louse.</title>
        <authorList>
            <consortium name="The Human Body Louse Genome Consortium"/>
            <person name="Kirkness E."/>
            <person name="Walenz B."/>
            <person name="Hass B."/>
            <person name="Bruggner R."/>
            <person name="Strausberg R."/>
        </authorList>
    </citation>
    <scope>NUCLEOTIDE SEQUENCE</scope>
    <source>
        <strain evidence="4">USDA</strain>
    </source>
</reference>
<reference evidence="5" key="3">
    <citation type="submission" date="2021-02" db="UniProtKB">
        <authorList>
            <consortium name="EnsemblMetazoa"/>
        </authorList>
    </citation>
    <scope>IDENTIFICATION</scope>
    <source>
        <strain evidence="5">USDA</strain>
    </source>
</reference>
<dbReference type="AlphaFoldDB" id="E0VXJ4"/>
<name>E0VXJ4_PEDHC</name>
<sequence length="479" mass="55374">MKTVHVVLSFFGFCIFYVLNADWLDKLYENFIEFYLFGDFEEVAPFISSVTNGAKEFDRLIEDLAKSKKKWYKSFYVFSFVTISLIFFTLFYYLNIFSKNRGIIKASHDFIKQFYVFQNHNVKPDKEEIQNLVIEFLEKNFKNINCNKFGDDVPVKLLWKGGTLVESSIHCNVRDESAEPKILCMKKKTKLLVQCGDVGSGDEKSQLSPTSSEECTVSKIAEIRKLLESEPEIKKTHADKDDCIDDVIDINADERISIRRKNMLKKTSQTCFPPKIGYCRKSICHKTSKDFIDRNVSVQEEVEEVEEEEEGGGGEEETEETEATEATEEEDEYYQSRDCLSNRSEENGDKYYEDWNWDNVTDPKLMNRIKLLETRLKIEELKNKNWINRMSRAEGILQQLNKQVERGIDSMSKGVNSSLISGRAYRGDASDGDKNGNVEDNEHGDKLGFYHHHASKEEYTIHSCQSISTFLYANSVHVA</sequence>
<dbReference type="GeneID" id="8236360"/>
<evidence type="ECO:0000256" key="3">
    <source>
        <dbReference type="SAM" id="Phobius"/>
    </source>
</evidence>
<keyword evidence="1" id="KW-0175">Coiled coil</keyword>
<keyword evidence="6" id="KW-1185">Reference proteome</keyword>
<evidence type="ECO:0000313" key="6">
    <source>
        <dbReference type="Proteomes" id="UP000009046"/>
    </source>
</evidence>
<keyword evidence="3" id="KW-0472">Membrane</keyword>
<keyword evidence="3" id="KW-0812">Transmembrane</keyword>
<evidence type="ECO:0000313" key="4">
    <source>
        <dbReference type="EMBL" id="EEB18100.1"/>
    </source>
</evidence>
<dbReference type="InParanoid" id="E0VXJ4"/>
<organism>
    <name type="scientific">Pediculus humanus subsp. corporis</name>
    <name type="common">Body louse</name>
    <dbReference type="NCBI Taxonomy" id="121224"/>
    <lineage>
        <taxon>Eukaryota</taxon>
        <taxon>Metazoa</taxon>
        <taxon>Ecdysozoa</taxon>
        <taxon>Arthropoda</taxon>
        <taxon>Hexapoda</taxon>
        <taxon>Insecta</taxon>
        <taxon>Pterygota</taxon>
        <taxon>Neoptera</taxon>
        <taxon>Paraneoptera</taxon>
        <taxon>Psocodea</taxon>
        <taxon>Troctomorpha</taxon>
        <taxon>Phthiraptera</taxon>
        <taxon>Anoplura</taxon>
        <taxon>Pediculidae</taxon>
        <taxon>Pediculus</taxon>
    </lineage>
</organism>
<dbReference type="CTD" id="8236360"/>
<dbReference type="Proteomes" id="UP000009046">
    <property type="component" value="Unassembled WGS sequence"/>
</dbReference>
<accession>E0VXJ4</accession>
<feature type="transmembrane region" description="Helical" evidence="3">
    <location>
        <begin position="6"/>
        <end position="24"/>
    </location>
</feature>
<evidence type="ECO:0000256" key="1">
    <source>
        <dbReference type="SAM" id="Coils"/>
    </source>
</evidence>
<reference evidence="4" key="1">
    <citation type="submission" date="2007-04" db="EMBL/GenBank/DDBJ databases">
        <title>Annotation of Pediculus humanus corporis strain USDA.</title>
        <authorList>
            <person name="Kirkness E."/>
            <person name="Hannick L."/>
            <person name="Hass B."/>
            <person name="Bruggner R."/>
            <person name="Lawson D."/>
            <person name="Bidwell S."/>
            <person name="Joardar V."/>
            <person name="Caler E."/>
            <person name="Walenz B."/>
            <person name="Inman J."/>
            <person name="Schobel S."/>
            <person name="Galinsky K."/>
            <person name="Amedeo P."/>
            <person name="Strausberg R."/>
        </authorList>
    </citation>
    <scope>NUCLEOTIDE SEQUENCE</scope>
    <source>
        <strain evidence="4">USDA</strain>
    </source>
</reference>
<dbReference type="EMBL" id="DS235832">
    <property type="protein sequence ID" value="EEB18100.1"/>
    <property type="molecule type" value="Genomic_DNA"/>
</dbReference>
<feature type="transmembrane region" description="Helical" evidence="3">
    <location>
        <begin position="75"/>
        <end position="94"/>
    </location>
</feature>